<feature type="compositionally biased region" description="Polar residues" evidence="1">
    <location>
        <begin position="27"/>
        <end position="38"/>
    </location>
</feature>
<dbReference type="RefSeq" id="WP_381343099.1">
    <property type="nucleotide sequence ID" value="NZ_JBHMCY010000008.1"/>
</dbReference>
<name>A0ABV5MWF7_9ACTN</name>
<accession>A0ABV5MWF7</accession>
<gene>
    <name evidence="2" type="ORF">ACFF45_06465</name>
</gene>
<sequence length="82" mass="7942">MAVAAIGSVMILTGAGSDEPPDGTPAPGSTSAEPTVSVPTGLPSGLPALPSQFPSELPSGIPTGLPSDLESLIPDLPVEALP</sequence>
<protein>
    <submittedName>
        <fullName evidence="2">Uncharacterized protein</fullName>
    </submittedName>
</protein>
<dbReference type="Proteomes" id="UP001589709">
    <property type="component" value="Unassembled WGS sequence"/>
</dbReference>
<evidence type="ECO:0000313" key="3">
    <source>
        <dbReference type="Proteomes" id="UP001589709"/>
    </source>
</evidence>
<evidence type="ECO:0000256" key="1">
    <source>
        <dbReference type="SAM" id="MobiDB-lite"/>
    </source>
</evidence>
<feature type="region of interest" description="Disordered" evidence="1">
    <location>
        <begin position="13"/>
        <end position="82"/>
    </location>
</feature>
<comment type="caution">
    <text evidence="2">The sequence shown here is derived from an EMBL/GenBank/DDBJ whole genome shotgun (WGS) entry which is preliminary data.</text>
</comment>
<keyword evidence="3" id="KW-1185">Reference proteome</keyword>
<evidence type="ECO:0000313" key="2">
    <source>
        <dbReference type="EMBL" id="MFB9462367.1"/>
    </source>
</evidence>
<proteinExistence type="predicted"/>
<reference evidence="2 3" key="1">
    <citation type="submission" date="2024-09" db="EMBL/GenBank/DDBJ databases">
        <authorList>
            <person name="Sun Q."/>
            <person name="Mori K."/>
        </authorList>
    </citation>
    <scope>NUCLEOTIDE SEQUENCE [LARGE SCALE GENOMIC DNA]</scope>
    <source>
        <strain evidence="2 3">JCM 6917</strain>
    </source>
</reference>
<organism evidence="2 3">
    <name type="scientific">Streptomyces cinereospinus</name>
    <dbReference type="NCBI Taxonomy" id="285561"/>
    <lineage>
        <taxon>Bacteria</taxon>
        <taxon>Bacillati</taxon>
        <taxon>Actinomycetota</taxon>
        <taxon>Actinomycetes</taxon>
        <taxon>Kitasatosporales</taxon>
        <taxon>Streptomycetaceae</taxon>
        <taxon>Streptomyces</taxon>
    </lineage>
</organism>
<dbReference type="EMBL" id="JBHMCY010000008">
    <property type="protein sequence ID" value="MFB9462367.1"/>
    <property type="molecule type" value="Genomic_DNA"/>
</dbReference>